<dbReference type="InterPro" id="IPR003661">
    <property type="entry name" value="HisK_dim/P_dom"/>
</dbReference>
<feature type="transmembrane region" description="Helical" evidence="14">
    <location>
        <begin position="12"/>
        <end position="30"/>
    </location>
</feature>
<evidence type="ECO:0000256" key="14">
    <source>
        <dbReference type="SAM" id="Phobius"/>
    </source>
</evidence>
<dbReference type="Gene3D" id="3.30.565.10">
    <property type="entry name" value="Histidine kinase-like ATPase, C-terminal domain"/>
    <property type="match status" value="1"/>
</dbReference>
<dbReference type="PROSITE" id="PS50109">
    <property type="entry name" value="HIS_KIN"/>
    <property type="match status" value="1"/>
</dbReference>
<dbReference type="Pfam" id="PF02518">
    <property type="entry name" value="HATPase_c"/>
    <property type="match status" value="1"/>
</dbReference>
<dbReference type="PROSITE" id="PS50885">
    <property type="entry name" value="HAMP"/>
    <property type="match status" value="1"/>
</dbReference>
<reference evidence="17 18" key="1">
    <citation type="submission" date="2023-05" db="EMBL/GenBank/DDBJ databases">
        <title>Rombocin, a short stable natural nisin variant, displays selective antimicrobial activity against Listeria monocytogenes and employs dual mode of action to kill target bacterial strains.</title>
        <authorList>
            <person name="Wambui J."/>
            <person name="Stephan R."/>
            <person name="Kuipers O.P."/>
        </authorList>
    </citation>
    <scope>NUCLEOTIDE SEQUENCE [LARGE SCALE GENOMIC DNA]</scope>
    <source>
        <strain evidence="17 18">RC002</strain>
    </source>
</reference>
<evidence type="ECO:0000256" key="9">
    <source>
        <dbReference type="ARBA" id="ARBA00022777"/>
    </source>
</evidence>
<dbReference type="SMART" id="SM00304">
    <property type="entry name" value="HAMP"/>
    <property type="match status" value="1"/>
</dbReference>
<dbReference type="Gene3D" id="6.10.340.10">
    <property type="match status" value="1"/>
</dbReference>
<evidence type="ECO:0000256" key="2">
    <source>
        <dbReference type="ARBA" id="ARBA00004651"/>
    </source>
</evidence>
<proteinExistence type="predicted"/>
<keyword evidence="12" id="KW-0902">Two-component regulatory system</keyword>
<evidence type="ECO:0000256" key="1">
    <source>
        <dbReference type="ARBA" id="ARBA00000085"/>
    </source>
</evidence>
<evidence type="ECO:0000256" key="10">
    <source>
        <dbReference type="ARBA" id="ARBA00022840"/>
    </source>
</evidence>
<dbReference type="Proteomes" id="UP001301012">
    <property type="component" value="Unassembled WGS sequence"/>
</dbReference>
<sequence length="488" mass="56297">MKSIKNKLLTGIILINCTILIGIIAFKLNFEDFYIKQTSKDLNNLGSSILSLTKEENKDKLINYIEENSDNNILIDVFDKNDVIIYSNNFKSMEMHNNQHMQRKNNGLITDKNKINQNLNSYIVNNKQGTEFLATYTQSKDKDYSIVCKMPISSIKSSVNIASNFLLIIFIPIILLGIFMAIWFSKKFTKPIIEITNISNKISNLDFDEKINIHTNDEVEVLGNSINKLSLKIKSTMDDLKIRNEKLEILISNKIKQEKLKKEFVSSVSHELKTPITIINGYAEGLRSDILENEEDKAFYIDVICEESEKMGVMVNDLLDLYKMESKTFKIEKKEIDIDDLIKSTLKKHEFLLKEKDISMYLNLENNNVLKNVILGDELRIEQVLNNLLNNAISHVDLNKQIIISREETKDCIKISVFNSGDKIDEEHLEKIWDSFVRIDKVRNSSQNRVGLGLAIVREIINLHNGEYGVLNKENGVEFWIKLKKFSL</sequence>
<evidence type="ECO:0000256" key="7">
    <source>
        <dbReference type="ARBA" id="ARBA00022692"/>
    </source>
</evidence>
<feature type="domain" description="Histidine kinase" evidence="15">
    <location>
        <begin position="267"/>
        <end position="487"/>
    </location>
</feature>
<dbReference type="RefSeq" id="WP_284132959.1">
    <property type="nucleotide sequence ID" value="NZ_JASKYM010000005.1"/>
</dbReference>
<name>A0ABT7EDJ9_9FIRM</name>
<dbReference type="InterPro" id="IPR005467">
    <property type="entry name" value="His_kinase_dom"/>
</dbReference>
<dbReference type="Pfam" id="PF00672">
    <property type="entry name" value="HAMP"/>
    <property type="match status" value="1"/>
</dbReference>
<gene>
    <name evidence="17" type="ORF">QOZ84_10700</name>
</gene>
<evidence type="ECO:0000313" key="18">
    <source>
        <dbReference type="Proteomes" id="UP001301012"/>
    </source>
</evidence>
<keyword evidence="5" id="KW-0597">Phosphoprotein</keyword>
<feature type="domain" description="HAMP" evidence="16">
    <location>
        <begin position="186"/>
        <end position="238"/>
    </location>
</feature>
<evidence type="ECO:0000256" key="11">
    <source>
        <dbReference type="ARBA" id="ARBA00022989"/>
    </source>
</evidence>
<comment type="subcellular location">
    <subcellularLocation>
        <location evidence="2">Cell membrane</location>
        <topology evidence="2">Multi-pass membrane protein</topology>
    </subcellularLocation>
</comment>
<protein>
    <recommendedName>
        <fullName evidence="3">histidine kinase</fullName>
        <ecNumber evidence="3">2.7.13.3</ecNumber>
    </recommendedName>
</protein>
<keyword evidence="8" id="KW-0547">Nucleotide-binding</keyword>
<keyword evidence="7 14" id="KW-0812">Transmembrane</keyword>
<dbReference type="EC" id="2.7.13.3" evidence="3"/>
<dbReference type="SUPFAM" id="SSF47384">
    <property type="entry name" value="Homodimeric domain of signal transducing histidine kinase"/>
    <property type="match status" value="1"/>
</dbReference>
<keyword evidence="6" id="KW-0808">Transferase</keyword>
<dbReference type="PANTHER" id="PTHR45528">
    <property type="entry name" value="SENSOR HISTIDINE KINASE CPXA"/>
    <property type="match status" value="1"/>
</dbReference>
<keyword evidence="4" id="KW-1003">Cell membrane</keyword>
<dbReference type="Gene3D" id="1.10.287.130">
    <property type="match status" value="1"/>
</dbReference>
<keyword evidence="9 17" id="KW-0418">Kinase</keyword>
<dbReference type="PRINTS" id="PR00344">
    <property type="entry name" value="BCTRLSENSOR"/>
</dbReference>
<evidence type="ECO:0000256" key="3">
    <source>
        <dbReference type="ARBA" id="ARBA00012438"/>
    </source>
</evidence>
<evidence type="ECO:0000256" key="13">
    <source>
        <dbReference type="ARBA" id="ARBA00023136"/>
    </source>
</evidence>
<evidence type="ECO:0000256" key="5">
    <source>
        <dbReference type="ARBA" id="ARBA00022553"/>
    </source>
</evidence>
<dbReference type="GO" id="GO:0016301">
    <property type="term" value="F:kinase activity"/>
    <property type="evidence" value="ECO:0007669"/>
    <property type="project" value="UniProtKB-KW"/>
</dbReference>
<dbReference type="InterPro" id="IPR004358">
    <property type="entry name" value="Sig_transdc_His_kin-like_C"/>
</dbReference>
<dbReference type="InterPro" id="IPR036097">
    <property type="entry name" value="HisK_dim/P_sf"/>
</dbReference>
<comment type="caution">
    <text evidence="17">The sequence shown here is derived from an EMBL/GenBank/DDBJ whole genome shotgun (WGS) entry which is preliminary data.</text>
</comment>
<dbReference type="InterPro" id="IPR003660">
    <property type="entry name" value="HAMP_dom"/>
</dbReference>
<keyword evidence="13 14" id="KW-0472">Membrane</keyword>
<dbReference type="EMBL" id="JASKYM010000005">
    <property type="protein sequence ID" value="MDK2564021.1"/>
    <property type="molecule type" value="Genomic_DNA"/>
</dbReference>
<keyword evidence="11 14" id="KW-1133">Transmembrane helix</keyword>
<dbReference type="InterPro" id="IPR036890">
    <property type="entry name" value="HATPase_C_sf"/>
</dbReference>
<dbReference type="SMART" id="SM00387">
    <property type="entry name" value="HATPase_c"/>
    <property type="match status" value="1"/>
</dbReference>
<feature type="transmembrane region" description="Helical" evidence="14">
    <location>
        <begin position="165"/>
        <end position="184"/>
    </location>
</feature>
<evidence type="ECO:0000256" key="4">
    <source>
        <dbReference type="ARBA" id="ARBA00022475"/>
    </source>
</evidence>
<accession>A0ABT7EDJ9</accession>
<evidence type="ECO:0000256" key="12">
    <source>
        <dbReference type="ARBA" id="ARBA00023012"/>
    </source>
</evidence>
<keyword evidence="18" id="KW-1185">Reference proteome</keyword>
<dbReference type="CDD" id="cd00082">
    <property type="entry name" value="HisKA"/>
    <property type="match status" value="1"/>
</dbReference>
<dbReference type="InterPro" id="IPR003594">
    <property type="entry name" value="HATPase_dom"/>
</dbReference>
<evidence type="ECO:0000256" key="6">
    <source>
        <dbReference type="ARBA" id="ARBA00022679"/>
    </source>
</evidence>
<evidence type="ECO:0000256" key="8">
    <source>
        <dbReference type="ARBA" id="ARBA00022741"/>
    </source>
</evidence>
<dbReference type="SUPFAM" id="SSF55874">
    <property type="entry name" value="ATPase domain of HSP90 chaperone/DNA topoisomerase II/histidine kinase"/>
    <property type="match status" value="1"/>
</dbReference>
<keyword evidence="10" id="KW-0067">ATP-binding</keyword>
<dbReference type="CDD" id="cd06225">
    <property type="entry name" value="HAMP"/>
    <property type="match status" value="1"/>
</dbReference>
<comment type="catalytic activity">
    <reaction evidence="1">
        <text>ATP + protein L-histidine = ADP + protein N-phospho-L-histidine.</text>
        <dbReference type="EC" id="2.7.13.3"/>
    </reaction>
</comment>
<dbReference type="InterPro" id="IPR050398">
    <property type="entry name" value="HssS/ArlS-like"/>
</dbReference>
<organism evidence="17 18">
    <name type="scientific">Romboutsia sedimentorum</name>
    <dbReference type="NCBI Taxonomy" id="1368474"/>
    <lineage>
        <taxon>Bacteria</taxon>
        <taxon>Bacillati</taxon>
        <taxon>Bacillota</taxon>
        <taxon>Clostridia</taxon>
        <taxon>Peptostreptococcales</taxon>
        <taxon>Peptostreptococcaceae</taxon>
        <taxon>Romboutsia</taxon>
    </lineage>
</organism>
<evidence type="ECO:0000259" key="16">
    <source>
        <dbReference type="PROSITE" id="PS50885"/>
    </source>
</evidence>
<dbReference type="SMART" id="SM00388">
    <property type="entry name" value="HisKA"/>
    <property type="match status" value="1"/>
</dbReference>
<dbReference type="PANTHER" id="PTHR45528:SF1">
    <property type="entry name" value="SENSOR HISTIDINE KINASE CPXA"/>
    <property type="match status" value="1"/>
</dbReference>
<evidence type="ECO:0000259" key="15">
    <source>
        <dbReference type="PROSITE" id="PS50109"/>
    </source>
</evidence>
<dbReference type="SUPFAM" id="SSF158472">
    <property type="entry name" value="HAMP domain-like"/>
    <property type="match status" value="1"/>
</dbReference>
<dbReference type="Pfam" id="PF00512">
    <property type="entry name" value="HisKA"/>
    <property type="match status" value="1"/>
</dbReference>
<evidence type="ECO:0000313" key="17">
    <source>
        <dbReference type="EMBL" id="MDK2564021.1"/>
    </source>
</evidence>